<dbReference type="AlphaFoldDB" id="A0A7X0SMJ7"/>
<keyword evidence="6 7" id="KW-0119">Carbohydrate metabolism</keyword>
<keyword evidence="9" id="KW-1185">Reference proteome</keyword>
<evidence type="ECO:0000256" key="1">
    <source>
        <dbReference type="ARBA" id="ARBA00000056"/>
    </source>
</evidence>
<dbReference type="EC" id="5.1.3.9" evidence="7"/>
<organism evidence="8 9">
    <name type="scientific">Cohnella zeiphila</name>
    <dbReference type="NCBI Taxonomy" id="2761120"/>
    <lineage>
        <taxon>Bacteria</taxon>
        <taxon>Bacillati</taxon>
        <taxon>Bacillota</taxon>
        <taxon>Bacilli</taxon>
        <taxon>Bacillales</taxon>
        <taxon>Paenibacillaceae</taxon>
        <taxon>Cohnella</taxon>
    </lineage>
</organism>
<dbReference type="GO" id="GO:0019262">
    <property type="term" value="P:N-acetylneuraminate catabolic process"/>
    <property type="evidence" value="ECO:0007669"/>
    <property type="project" value="UniProtKB-UniRule"/>
</dbReference>
<dbReference type="Gene3D" id="3.20.20.70">
    <property type="entry name" value="Aldolase class I"/>
    <property type="match status" value="1"/>
</dbReference>
<comment type="caution">
    <text evidence="8">The sequence shown here is derived from an EMBL/GenBank/DDBJ whole genome shotgun (WGS) entry which is preliminary data.</text>
</comment>
<keyword evidence="5 7" id="KW-0413">Isomerase</keyword>
<dbReference type="NCBIfam" id="NF002231">
    <property type="entry name" value="PRK01130.1"/>
    <property type="match status" value="1"/>
</dbReference>
<evidence type="ECO:0000256" key="4">
    <source>
        <dbReference type="ARBA" id="ARBA00007439"/>
    </source>
</evidence>
<name>A0A7X0SMJ7_9BACL</name>
<reference evidence="8 9" key="1">
    <citation type="submission" date="2020-08" db="EMBL/GenBank/DDBJ databases">
        <title>Cohnella phylogeny.</title>
        <authorList>
            <person name="Dunlap C."/>
        </authorList>
    </citation>
    <scope>NUCLEOTIDE SEQUENCE [LARGE SCALE GENOMIC DNA]</scope>
    <source>
        <strain evidence="8 9">CBP 2801</strain>
    </source>
</reference>
<evidence type="ECO:0000313" key="9">
    <source>
        <dbReference type="Proteomes" id="UP000564644"/>
    </source>
</evidence>
<dbReference type="CDD" id="cd04729">
    <property type="entry name" value="NanE"/>
    <property type="match status" value="1"/>
</dbReference>
<dbReference type="GO" id="GO:0047465">
    <property type="term" value="F:N-acylglucosamine-6-phosphate 2-epimerase activity"/>
    <property type="evidence" value="ECO:0007669"/>
    <property type="project" value="UniProtKB-EC"/>
</dbReference>
<dbReference type="FunFam" id="3.20.20.70:FF:000035">
    <property type="entry name" value="Putative N-acetylmannosamine-6-phosphate 2-epimerase"/>
    <property type="match status" value="1"/>
</dbReference>
<dbReference type="InterPro" id="IPR007260">
    <property type="entry name" value="NanE"/>
</dbReference>
<dbReference type="GO" id="GO:0005975">
    <property type="term" value="P:carbohydrate metabolic process"/>
    <property type="evidence" value="ECO:0007669"/>
    <property type="project" value="UniProtKB-UniRule"/>
</dbReference>
<dbReference type="InterPro" id="IPR013785">
    <property type="entry name" value="Aldolase_TIM"/>
</dbReference>
<dbReference type="UniPathway" id="UPA00629">
    <property type="reaction ID" value="UER00682"/>
</dbReference>
<evidence type="ECO:0000256" key="6">
    <source>
        <dbReference type="ARBA" id="ARBA00023277"/>
    </source>
</evidence>
<dbReference type="PANTHER" id="PTHR36204:SF1">
    <property type="entry name" value="N-ACETYLMANNOSAMINE-6-PHOSPHATE 2-EPIMERASE-RELATED"/>
    <property type="match status" value="1"/>
</dbReference>
<comment type="catalytic activity">
    <reaction evidence="1 7">
        <text>an N-acyl-D-glucosamine 6-phosphate = an N-acyl-D-mannosamine 6-phosphate</text>
        <dbReference type="Rhea" id="RHEA:23932"/>
        <dbReference type="ChEBI" id="CHEBI:57599"/>
        <dbReference type="ChEBI" id="CHEBI:57666"/>
        <dbReference type="EC" id="5.1.3.9"/>
    </reaction>
</comment>
<evidence type="ECO:0000256" key="7">
    <source>
        <dbReference type="HAMAP-Rule" id="MF_01235"/>
    </source>
</evidence>
<comment type="function">
    <text evidence="2 7">Converts N-acetylmannosamine-6-phosphate (ManNAc-6-P) to N-acetylglucosamine-6-phosphate (GlcNAc-6-P).</text>
</comment>
<comment type="similarity">
    <text evidence="4 7">Belongs to the NanE family.</text>
</comment>
<evidence type="ECO:0000313" key="8">
    <source>
        <dbReference type="EMBL" id="MBB6732740.1"/>
    </source>
</evidence>
<gene>
    <name evidence="7" type="primary">nanE</name>
    <name evidence="8" type="ORF">H7C18_17620</name>
</gene>
<protein>
    <recommendedName>
        <fullName evidence="7">Putative N-acetylmannosamine-6-phosphate 2-epimerase</fullName>
        <ecNumber evidence="7">5.1.3.9</ecNumber>
    </recommendedName>
    <alternativeName>
        <fullName evidence="7">ManNAc-6-P epimerase</fullName>
    </alternativeName>
</protein>
<sequence>MRRTFQKSGLIVSCQALPDEPLHGAEMMKRMAVAAEQGGAVGIRANGTQDIRAIKEAVEVPVIGIIKRDIPGSAVYITPEMEDVRAILEAGADIVALDMTDREGRLSKVKEMIDFIHAAGAKVMADISVLEEGMAAERLGSDIISTTLSGYTPYSPRQAGPDLELVKKLTEKVPVPVAAEGRIWSEREAVQAMRLGASYVVVGAAITRPHVITKRYAERMDEWLRNKLRAGNW</sequence>
<dbReference type="HAMAP" id="MF_01235">
    <property type="entry name" value="ManNAc6P_epimer"/>
    <property type="match status" value="1"/>
</dbReference>
<proteinExistence type="inferred from homology"/>
<dbReference type="RefSeq" id="WP_185130397.1">
    <property type="nucleotide sequence ID" value="NZ_JACJVO010000021.1"/>
</dbReference>
<dbReference type="PANTHER" id="PTHR36204">
    <property type="entry name" value="N-ACETYLMANNOSAMINE-6-PHOSPHATE 2-EPIMERASE-RELATED"/>
    <property type="match status" value="1"/>
</dbReference>
<comment type="pathway">
    <text evidence="3 7">Amino-sugar metabolism; N-acetylneuraminate degradation; D-fructose 6-phosphate from N-acetylneuraminate: step 3/5.</text>
</comment>
<dbReference type="GO" id="GO:0005829">
    <property type="term" value="C:cytosol"/>
    <property type="evidence" value="ECO:0007669"/>
    <property type="project" value="TreeGrafter"/>
</dbReference>
<dbReference type="EMBL" id="JACJVO010000021">
    <property type="protein sequence ID" value="MBB6732740.1"/>
    <property type="molecule type" value="Genomic_DNA"/>
</dbReference>
<evidence type="ECO:0000256" key="3">
    <source>
        <dbReference type="ARBA" id="ARBA00005081"/>
    </source>
</evidence>
<evidence type="ECO:0000256" key="5">
    <source>
        <dbReference type="ARBA" id="ARBA00023235"/>
    </source>
</evidence>
<dbReference type="SUPFAM" id="SSF51366">
    <property type="entry name" value="Ribulose-phoshate binding barrel"/>
    <property type="match status" value="1"/>
</dbReference>
<dbReference type="Pfam" id="PF04131">
    <property type="entry name" value="NanE"/>
    <property type="match status" value="1"/>
</dbReference>
<evidence type="ECO:0000256" key="2">
    <source>
        <dbReference type="ARBA" id="ARBA00002147"/>
    </source>
</evidence>
<accession>A0A7X0SMJ7</accession>
<dbReference type="GO" id="GO:0006053">
    <property type="term" value="P:N-acetylmannosamine catabolic process"/>
    <property type="evidence" value="ECO:0007669"/>
    <property type="project" value="TreeGrafter"/>
</dbReference>
<dbReference type="Proteomes" id="UP000564644">
    <property type="component" value="Unassembled WGS sequence"/>
</dbReference>
<dbReference type="InterPro" id="IPR011060">
    <property type="entry name" value="RibuloseP-bd_barrel"/>
</dbReference>